<accession>A0A840I6F9</accession>
<dbReference type="Proteomes" id="UP000563524">
    <property type="component" value="Unassembled WGS sequence"/>
</dbReference>
<dbReference type="NCBIfam" id="NF005548">
    <property type="entry name" value="PRK07208.1-4"/>
    <property type="match status" value="1"/>
</dbReference>
<evidence type="ECO:0000313" key="4">
    <source>
        <dbReference type="Proteomes" id="UP000563524"/>
    </source>
</evidence>
<dbReference type="GO" id="GO:0016491">
    <property type="term" value="F:oxidoreductase activity"/>
    <property type="evidence" value="ECO:0007669"/>
    <property type="project" value="InterPro"/>
</dbReference>
<dbReference type="NCBIfam" id="NF005545">
    <property type="entry name" value="PRK07208.1-1"/>
    <property type="match status" value="1"/>
</dbReference>
<organism evidence="3 4">
    <name type="scientific">Parvularcula dongshanensis</name>
    <dbReference type="NCBI Taxonomy" id="1173995"/>
    <lineage>
        <taxon>Bacteria</taxon>
        <taxon>Pseudomonadati</taxon>
        <taxon>Pseudomonadota</taxon>
        <taxon>Alphaproteobacteria</taxon>
        <taxon>Parvularculales</taxon>
        <taxon>Parvularculaceae</taxon>
        <taxon>Parvularcula</taxon>
    </lineage>
</organism>
<evidence type="ECO:0000259" key="2">
    <source>
        <dbReference type="Pfam" id="PF01593"/>
    </source>
</evidence>
<sequence length="497" mass="55977">MYDGAGCGLTTAIIGAGPAGLTAAYELLKHGGGSHRPLVFEAGEIVGGIARTESHEGYRFDIGGHRFFTKVGEVEAFWQEVGGADFVTRPRQSRIYYEGKYYAYPLKIFNALGNLGPFRAAGIMASFARSRLRPYKEEENLEQWVSNRFGRQLYETFFKTYTEKVWGIPCTEIRADWAAQRIKNLSLSKAVWNALTGANDTASLIEEFQYPRLGPGQMWERCTEKVRERGGEVQLRTAVTRVLRDGDRVTAVETEGPEGERRTVEADHFVNTMPLRELIEMMDPPPPDEVRAAAAKLKYRDFLIVTLILDHPDPFPDNWIYIHSPEVQVGRIQNFRAWSPEMVPNPDHASIGMEYFCHEGDGLWESTDEALIAQAGRELEQLGLAKASTVIGGKIIRQPKAYPVYDGEYRAALDTLSGWIDGLENFQSVGRNGMHRYNNQDHSQLTAMLAVKNILGEHHDLWTVNVERSYHEDFTTEEKTKRQEQGPMNGAAAVPTR</sequence>
<dbReference type="RefSeq" id="WP_183819960.1">
    <property type="nucleotide sequence ID" value="NZ_JACHOB010000015.1"/>
</dbReference>
<reference evidence="3 4" key="1">
    <citation type="submission" date="2020-08" db="EMBL/GenBank/DDBJ databases">
        <title>Genomic Encyclopedia of Type Strains, Phase IV (KMG-IV): sequencing the most valuable type-strain genomes for metagenomic binning, comparative biology and taxonomic classification.</title>
        <authorList>
            <person name="Goeker M."/>
        </authorList>
    </citation>
    <scope>NUCLEOTIDE SEQUENCE [LARGE SCALE GENOMIC DNA]</scope>
    <source>
        <strain evidence="3 4">DSM 102850</strain>
    </source>
</reference>
<feature type="compositionally biased region" description="Basic and acidic residues" evidence="1">
    <location>
        <begin position="474"/>
        <end position="484"/>
    </location>
</feature>
<dbReference type="GO" id="GO:0050660">
    <property type="term" value="F:flavin adenine dinucleotide binding"/>
    <property type="evidence" value="ECO:0007669"/>
    <property type="project" value="TreeGrafter"/>
</dbReference>
<evidence type="ECO:0000313" key="3">
    <source>
        <dbReference type="EMBL" id="MBB4660427.1"/>
    </source>
</evidence>
<comment type="caution">
    <text evidence="3">The sequence shown here is derived from an EMBL/GenBank/DDBJ whole genome shotgun (WGS) entry which is preliminary data.</text>
</comment>
<name>A0A840I6F9_9PROT</name>
<dbReference type="PANTHER" id="PTHR21197:SF0">
    <property type="entry name" value="UDP-GALACTOPYRANOSE MUTASE"/>
    <property type="match status" value="1"/>
</dbReference>
<feature type="domain" description="Amine oxidase" evidence="2">
    <location>
        <begin position="19"/>
        <end position="382"/>
    </location>
</feature>
<dbReference type="GO" id="GO:0008767">
    <property type="term" value="F:UDP-galactopyranose mutase activity"/>
    <property type="evidence" value="ECO:0007669"/>
    <property type="project" value="TreeGrafter"/>
</dbReference>
<dbReference type="GO" id="GO:0005829">
    <property type="term" value="C:cytosol"/>
    <property type="evidence" value="ECO:0007669"/>
    <property type="project" value="TreeGrafter"/>
</dbReference>
<proteinExistence type="predicted"/>
<evidence type="ECO:0000256" key="1">
    <source>
        <dbReference type="SAM" id="MobiDB-lite"/>
    </source>
</evidence>
<dbReference type="InterPro" id="IPR002937">
    <property type="entry name" value="Amino_oxidase"/>
</dbReference>
<feature type="region of interest" description="Disordered" evidence="1">
    <location>
        <begin position="474"/>
        <end position="497"/>
    </location>
</feature>
<gene>
    <name evidence="3" type="ORF">GGQ59_002979</name>
</gene>
<dbReference type="Gene3D" id="3.50.50.60">
    <property type="entry name" value="FAD/NAD(P)-binding domain"/>
    <property type="match status" value="1"/>
</dbReference>
<dbReference type="Pfam" id="PF01593">
    <property type="entry name" value="Amino_oxidase"/>
    <property type="match status" value="1"/>
</dbReference>
<dbReference type="NCBIfam" id="NF005547">
    <property type="entry name" value="PRK07208.1-3"/>
    <property type="match status" value="1"/>
</dbReference>
<dbReference type="SUPFAM" id="SSF51905">
    <property type="entry name" value="FAD/NAD(P)-binding domain"/>
    <property type="match status" value="1"/>
</dbReference>
<protein>
    <submittedName>
        <fullName evidence="3">Protoporphyrinogen oxidase</fullName>
    </submittedName>
</protein>
<dbReference type="NCBIfam" id="NF005546">
    <property type="entry name" value="PRK07208.1-2"/>
    <property type="match status" value="1"/>
</dbReference>
<keyword evidence="4" id="KW-1185">Reference proteome</keyword>
<dbReference type="PANTHER" id="PTHR21197">
    <property type="entry name" value="UDP-GALACTOPYRANOSE MUTASE"/>
    <property type="match status" value="1"/>
</dbReference>
<dbReference type="AlphaFoldDB" id="A0A840I6F9"/>
<dbReference type="EMBL" id="JACHOB010000015">
    <property type="protein sequence ID" value="MBB4660427.1"/>
    <property type="molecule type" value="Genomic_DNA"/>
</dbReference>
<dbReference type="InterPro" id="IPR036188">
    <property type="entry name" value="FAD/NAD-bd_sf"/>
</dbReference>
<dbReference type="PRINTS" id="PR00419">
    <property type="entry name" value="ADXRDTASE"/>
</dbReference>